<name>A0A9D7LK59_9RHOO</name>
<dbReference type="NCBIfam" id="TIGR00150">
    <property type="entry name" value="T6A_YjeE"/>
    <property type="match status" value="1"/>
</dbReference>
<dbReference type="Proteomes" id="UP000808146">
    <property type="component" value="Unassembled WGS sequence"/>
</dbReference>
<protein>
    <recommendedName>
        <fullName evidence="3">tRNA threonylcarbamoyladenosine biosynthesis protein TsaE</fullName>
    </recommendedName>
    <alternativeName>
        <fullName evidence="10">t(6)A37 threonylcarbamoyladenosine biosynthesis protein TsaE</fullName>
    </alternativeName>
</protein>
<evidence type="ECO:0000313" key="11">
    <source>
        <dbReference type="EMBL" id="MBK8889315.1"/>
    </source>
</evidence>
<sequence length="211" mass="23058">MRRRACGVGPGEADCGETQFPAGLTDGFLQRCCIQRGVRILHSPDVTAFFHLPDEAATQRLGQLLAPALHPGLVIFLEGDLGTGKTTLVRSLIRALGYQGPVKSPTYSLIEVYVVSSLYLYHFDFYRFESPEEFLDAGLDEYFNRNTVCLVEWPERAQGRVPVPDLRLHLEHAGSGRLLEAIAESPGGAQCIRAIKPAAGDGSFCAMPAPR</sequence>
<organism evidence="11 12">
    <name type="scientific">Candidatus Dechloromonas phosphorivorans</name>
    <dbReference type="NCBI Taxonomy" id="2899244"/>
    <lineage>
        <taxon>Bacteria</taxon>
        <taxon>Pseudomonadati</taxon>
        <taxon>Pseudomonadota</taxon>
        <taxon>Betaproteobacteria</taxon>
        <taxon>Rhodocyclales</taxon>
        <taxon>Azonexaceae</taxon>
        <taxon>Dechloromonas</taxon>
    </lineage>
</organism>
<evidence type="ECO:0000256" key="9">
    <source>
        <dbReference type="ARBA" id="ARBA00022842"/>
    </source>
</evidence>
<dbReference type="AlphaFoldDB" id="A0A9D7LK59"/>
<dbReference type="GO" id="GO:0005737">
    <property type="term" value="C:cytoplasm"/>
    <property type="evidence" value="ECO:0007669"/>
    <property type="project" value="UniProtKB-SubCell"/>
</dbReference>
<dbReference type="SUPFAM" id="SSF52540">
    <property type="entry name" value="P-loop containing nucleoside triphosphate hydrolases"/>
    <property type="match status" value="1"/>
</dbReference>
<proteinExistence type="inferred from homology"/>
<evidence type="ECO:0000256" key="8">
    <source>
        <dbReference type="ARBA" id="ARBA00022840"/>
    </source>
</evidence>
<comment type="caution">
    <text evidence="11">The sequence shown here is derived from an EMBL/GenBank/DDBJ whole genome shotgun (WGS) entry which is preliminary data.</text>
</comment>
<dbReference type="PANTHER" id="PTHR33540">
    <property type="entry name" value="TRNA THREONYLCARBAMOYLADENOSINE BIOSYNTHESIS PROTEIN TSAE"/>
    <property type="match status" value="1"/>
</dbReference>
<dbReference type="GO" id="GO:0046872">
    <property type="term" value="F:metal ion binding"/>
    <property type="evidence" value="ECO:0007669"/>
    <property type="project" value="UniProtKB-KW"/>
</dbReference>
<gene>
    <name evidence="11" type="primary">tsaE</name>
    <name evidence="11" type="ORF">IPN75_02475</name>
</gene>
<evidence type="ECO:0000256" key="3">
    <source>
        <dbReference type="ARBA" id="ARBA00019010"/>
    </source>
</evidence>
<comment type="subcellular location">
    <subcellularLocation>
        <location evidence="1">Cytoplasm</location>
    </subcellularLocation>
</comment>
<dbReference type="GO" id="GO:0002949">
    <property type="term" value="P:tRNA threonylcarbamoyladenosine modification"/>
    <property type="evidence" value="ECO:0007669"/>
    <property type="project" value="InterPro"/>
</dbReference>
<keyword evidence="5" id="KW-0819">tRNA processing</keyword>
<keyword evidence="7" id="KW-0547">Nucleotide-binding</keyword>
<reference evidence="11" key="1">
    <citation type="submission" date="2020-10" db="EMBL/GenBank/DDBJ databases">
        <title>Connecting structure to function with the recovery of over 1000 high-quality activated sludge metagenome-assembled genomes encoding full-length rRNA genes using long-read sequencing.</title>
        <authorList>
            <person name="Singleton C.M."/>
            <person name="Petriglieri F."/>
            <person name="Kristensen J.M."/>
            <person name="Kirkegaard R.H."/>
            <person name="Michaelsen T.Y."/>
            <person name="Andersen M.H."/>
            <person name="Karst S.M."/>
            <person name="Dueholm M.S."/>
            <person name="Nielsen P.H."/>
            <person name="Albertsen M."/>
        </authorList>
    </citation>
    <scope>NUCLEOTIDE SEQUENCE</scope>
    <source>
        <strain evidence="11">OdNE_18-Q3-R46-58_BAT3C.305</strain>
    </source>
</reference>
<keyword evidence="4" id="KW-0963">Cytoplasm</keyword>
<dbReference type="Pfam" id="PF02367">
    <property type="entry name" value="TsaE"/>
    <property type="match status" value="1"/>
</dbReference>
<accession>A0A9D7LK59</accession>
<evidence type="ECO:0000256" key="2">
    <source>
        <dbReference type="ARBA" id="ARBA00007599"/>
    </source>
</evidence>
<dbReference type="PANTHER" id="PTHR33540:SF2">
    <property type="entry name" value="TRNA THREONYLCARBAMOYLADENOSINE BIOSYNTHESIS PROTEIN TSAE"/>
    <property type="match status" value="1"/>
</dbReference>
<evidence type="ECO:0000313" key="12">
    <source>
        <dbReference type="Proteomes" id="UP000808146"/>
    </source>
</evidence>
<dbReference type="InterPro" id="IPR027417">
    <property type="entry name" value="P-loop_NTPase"/>
</dbReference>
<evidence type="ECO:0000256" key="4">
    <source>
        <dbReference type="ARBA" id="ARBA00022490"/>
    </source>
</evidence>
<dbReference type="InterPro" id="IPR003442">
    <property type="entry name" value="T6A_TsaE"/>
</dbReference>
<comment type="similarity">
    <text evidence="2">Belongs to the TsaE family.</text>
</comment>
<evidence type="ECO:0000256" key="6">
    <source>
        <dbReference type="ARBA" id="ARBA00022723"/>
    </source>
</evidence>
<dbReference type="EMBL" id="JADKBR010000001">
    <property type="protein sequence ID" value="MBK8889315.1"/>
    <property type="molecule type" value="Genomic_DNA"/>
</dbReference>
<evidence type="ECO:0000256" key="5">
    <source>
        <dbReference type="ARBA" id="ARBA00022694"/>
    </source>
</evidence>
<evidence type="ECO:0000256" key="1">
    <source>
        <dbReference type="ARBA" id="ARBA00004496"/>
    </source>
</evidence>
<keyword evidence="9" id="KW-0460">Magnesium</keyword>
<evidence type="ECO:0000256" key="7">
    <source>
        <dbReference type="ARBA" id="ARBA00022741"/>
    </source>
</evidence>
<evidence type="ECO:0000256" key="10">
    <source>
        <dbReference type="ARBA" id="ARBA00032441"/>
    </source>
</evidence>
<keyword evidence="6" id="KW-0479">Metal-binding</keyword>
<dbReference type="GO" id="GO:0005524">
    <property type="term" value="F:ATP binding"/>
    <property type="evidence" value="ECO:0007669"/>
    <property type="project" value="UniProtKB-KW"/>
</dbReference>
<dbReference type="Gene3D" id="3.40.50.300">
    <property type="entry name" value="P-loop containing nucleotide triphosphate hydrolases"/>
    <property type="match status" value="1"/>
</dbReference>
<keyword evidence="8" id="KW-0067">ATP-binding</keyword>